<evidence type="ECO:0000259" key="1">
    <source>
        <dbReference type="Pfam" id="PF13649"/>
    </source>
</evidence>
<feature type="domain" description="Methyltransferase" evidence="1">
    <location>
        <begin position="50"/>
        <end position="140"/>
    </location>
</feature>
<dbReference type="Pfam" id="PF13649">
    <property type="entry name" value="Methyltransf_25"/>
    <property type="match status" value="1"/>
</dbReference>
<dbReference type="STRING" id="41047.A0A397G993"/>
<dbReference type="AlphaFoldDB" id="A0A397G993"/>
<gene>
    <name evidence="2" type="ORF">CDV56_103566</name>
</gene>
<dbReference type="SUPFAM" id="SSF53335">
    <property type="entry name" value="S-adenosyl-L-methionine-dependent methyltransferases"/>
    <property type="match status" value="1"/>
</dbReference>
<evidence type="ECO:0000313" key="2">
    <source>
        <dbReference type="EMBL" id="RHZ46188.1"/>
    </source>
</evidence>
<dbReference type="OrthoDB" id="2013972at2759"/>
<comment type="caution">
    <text evidence="2">The sequence shown here is derived from an EMBL/GenBank/DDBJ whole genome shotgun (WGS) entry which is preliminary data.</text>
</comment>
<reference evidence="2" key="1">
    <citation type="submission" date="2018-08" db="EMBL/GenBank/DDBJ databases">
        <title>Draft genome sequence of azole-resistant Aspergillus thermomutatus (Neosartorya pseudofischeri) strain HMR AF 39, isolated from a human nasal aspirate.</title>
        <authorList>
            <person name="Parent-Michaud M."/>
            <person name="Dufresne P.J."/>
            <person name="Fournier E."/>
            <person name="Martineau C."/>
            <person name="Moreira S."/>
            <person name="Perkins V."/>
            <person name="De Repentigny L."/>
            <person name="Dufresne S.F."/>
        </authorList>
    </citation>
    <scope>NUCLEOTIDE SEQUENCE [LARGE SCALE GENOMIC DNA]</scope>
    <source>
        <strain evidence="2">HMR AF 39</strain>
    </source>
</reference>
<dbReference type="Proteomes" id="UP000215305">
    <property type="component" value="Unassembled WGS sequence"/>
</dbReference>
<dbReference type="InterPro" id="IPR041698">
    <property type="entry name" value="Methyltransf_25"/>
</dbReference>
<dbReference type="CDD" id="cd02440">
    <property type="entry name" value="AdoMet_MTases"/>
    <property type="match status" value="1"/>
</dbReference>
<protein>
    <recommendedName>
        <fullName evidence="1">Methyltransferase domain-containing protein</fullName>
    </recommendedName>
</protein>
<dbReference type="GeneID" id="38125540"/>
<dbReference type="RefSeq" id="XP_026611039.1">
    <property type="nucleotide sequence ID" value="XM_026757185.1"/>
</dbReference>
<dbReference type="InterPro" id="IPR029063">
    <property type="entry name" value="SAM-dependent_MTases_sf"/>
</dbReference>
<accession>A0A397G993</accession>
<evidence type="ECO:0000313" key="3">
    <source>
        <dbReference type="Proteomes" id="UP000215305"/>
    </source>
</evidence>
<dbReference type="VEuPathDB" id="FungiDB:CDV56_103566"/>
<keyword evidence="3" id="KW-1185">Reference proteome</keyword>
<dbReference type="EMBL" id="NKHU02000259">
    <property type="protein sequence ID" value="RHZ46188.1"/>
    <property type="molecule type" value="Genomic_DNA"/>
</dbReference>
<proteinExistence type="predicted"/>
<name>A0A397G993_ASPTH</name>
<dbReference type="Gene3D" id="3.40.50.150">
    <property type="entry name" value="Vaccinia Virus protein VP39"/>
    <property type="match status" value="1"/>
</dbReference>
<organism evidence="2 3">
    <name type="scientific">Aspergillus thermomutatus</name>
    <name type="common">Neosartorya pseudofischeri</name>
    <dbReference type="NCBI Taxonomy" id="41047"/>
    <lineage>
        <taxon>Eukaryota</taxon>
        <taxon>Fungi</taxon>
        <taxon>Dikarya</taxon>
        <taxon>Ascomycota</taxon>
        <taxon>Pezizomycotina</taxon>
        <taxon>Eurotiomycetes</taxon>
        <taxon>Eurotiomycetidae</taxon>
        <taxon>Eurotiales</taxon>
        <taxon>Aspergillaceae</taxon>
        <taxon>Aspergillus</taxon>
        <taxon>Aspergillus subgen. Fumigati</taxon>
    </lineage>
</organism>
<dbReference type="SMR" id="A0A397G993"/>
<sequence length="307" mass="34722">MTQIDYLQKMFQTKEFTDRYKYSEKLTGLYAQTLVEYSGVANPSQKPLVVLDNACGIGAVSSVLNRTLDDEAKKLWKLTCGDLSEGMLEHTKQRLEDEGWVNAETKVVDALNTGLPDAHYTHVFVSFGFQSFPDANAALKVLQNSRFRRYTRKLNMAEVYVTLSTFPFKNKHSLTSAMTVTWVPIMKAAIETMPGNLPFPTHEEFLAFHSTGWDSASYIQSELEKVGFRDVKVTAVPKEKSLPIDEFVEVCTMITPYVLSKVWTQEQRELHEKDVPMVLRRYLEDNYGASGQVPVEAVALITTALKP</sequence>